<dbReference type="EMBL" id="BK016132">
    <property type="protein sequence ID" value="DAF97334.1"/>
    <property type="molecule type" value="Genomic_DNA"/>
</dbReference>
<evidence type="ECO:0000256" key="1">
    <source>
        <dbReference type="SAM" id="MobiDB-lite"/>
    </source>
</evidence>
<evidence type="ECO:0000259" key="2">
    <source>
        <dbReference type="Pfam" id="PF05272"/>
    </source>
</evidence>
<organism evidence="3">
    <name type="scientific">Myoviridae sp. ctGgs6</name>
    <dbReference type="NCBI Taxonomy" id="2825072"/>
    <lineage>
        <taxon>Viruses</taxon>
        <taxon>Duplodnaviria</taxon>
        <taxon>Heunggongvirae</taxon>
        <taxon>Uroviricota</taxon>
        <taxon>Caudoviricetes</taxon>
    </lineage>
</organism>
<sequence>MLHDRKITISAAGNRRATNWQAQSLMLSELYAKLQVPARGKETIAEYLALSKSQQDDLKDVGGYVAGALNGPRRKANAVAGRDVITLDLDNIGPGKTDDVLKTIEALGCGYCVYSTRKHQPSAPRLRVLLPLDRTCTADEYEPCARRMAEWIGLDMADPTTFEASRLMYWGSCCADGEYSYRTADKPMLSVDGLLGTYADWRDYTSWPQVPGAPSPARAATKQGDPETKPGAVGAFCKVYDVPAAMDKFIPHAYIECDSAPGRYTYTGGSTTGGAVLYDDGKFLYSHHATDPCSGRLVNAFDMVRLHRFEGLDDDAAPGTPWIRLPSYKAMCELATQDPQVANLIMSERWEQCKTDFQAAEIPSGGIGGAESGETTDDGSWLRPPIMDVDGQLKPIKSLKNYKAALEHCPDLRGKIRLNQFTGRISVEGDLPWDRPGKPKEWTDGDTVALRIYLEPHMGKIADKDARDAVLACANAHAYHPVRDYLNSLTWDGVERLDRLFIDYMGAEDTPYVRAVTRKSVVAAVARVMQPGCKYDTMLVLVGAQGRYKSTIFKKLGGKWFSESLRTFAGKEAMETIQGTWINEIGEMQALGVTEINAAKAFISAASDFYRASYGVFAMEHPRQCVFFGTTNTAECLTDRTGGRRFWPVDIDKRRRTKNVFTDLDNERDQIWAEAVVRYRNGESLILSKELEKVAKQEQETHRRAHPWEGMIEEFVNLPIPENWNDWGEAQRQMFYSGNAGSELKLVPREYICTMELWCEMLGKRRGELTEKASRELHDMLSALPGWEKYGLKRVGKLYGPQRCYRRKC</sequence>
<accession>A0A8S5USI3</accession>
<feature type="region of interest" description="Disordered" evidence="1">
    <location>
        <begin position="361"/>
        <end position="380"/>
    </location>
</feature>
<reference evidence="3" key="1">
    <citation type="journal article" date="2021" name="Proc. Natl. Acad. Sci. U.S.A.">
        <title>A Catalog of Tens of Thousands of Viruses from Human Metagenomes Reveals Hidden Associations with Chronic Diseases.</title>
        <authorList>
            <person name="Tisza M.J."/>
            <person name="Buck C.B."/>
        </authorList>
    </citation>
    <scope>NUCLEOTIDE SEQUENCE</scope>
    <source>
        <strain evidence="3">CtGgs6</strain>
    </source>
</reference>
<dbReference type="Pfam" id="PF05272">
    <property type="entry name" value="VapE-like_dom"/>
    <property type="match status" value="1"/>
</dbReference>
<name>A0A8S5USI3_9CAUD</name>
<evidence type="ECO:0000313" key="3">
    <source>
        <dbReference type="EMBL" id="DAF97334.1"/>
    </source>
</evidence>
<proteinExistence type="predicted"/>
<dbReference type="PANTHER" id="PTHR34985">
    <property type="entry name" value="SLR0554 PROTEIN"/>
    <property type="match status" value="1"/>
</dbReference>
<dbReference type="PANTHER" id="PTHR34985:SF1">
    <property type="entry name" value="SLR0554 PROTEIN"/>
    <property type="match status" value="1"/>
</dbReference>
<protein>
    <submittedName>
        <fullName evidence="3">Virulence associated protein E</fullName>
    </submittedName>
</protein>
<dbReference type="InterPro" id="IPR007936">
    <property type="entry name" value="VapE-like_dom"/>
</dbReference>
<feature type="domain" description="Virulence-associated protein E-like" evidence="2">
    <location>
        <begin position="486"/>
        <end position="703"/>
    </location>
</feature>